<dbReference type="PANTHER" id="PTHR30435">
    <property type="entry name" value="FLAGELLAR PROTEIN"/>
    <property type="match status" value="1"/>
</dbReference>
<dbReference type="InterPro" id="IPR010930">
    <property type="entry name" value="Flg_bb/hook_C_dom"/>
</dbReference>
<dbReference type="InterPro" id="IPR019776">
    <property type="entry name" value="Flagellar_basal_body_rod_CS"/>
</dbReference>
<dbReference type="Pfam" id="PF00460">
    <property type="entry name" value="Flg_bb_rod"/>
    <property type="match status" value="1"/>
</dbReference>
<dbReference type="PROSITE" id="PS00588">
    <property type="entry name" value="FLAGELLA_BB_ROD"/>
    <property type="match status" value="1"/>
</dbReference>
<accession>A0ABZ2YCD5</accession>
<dbReference type="InterPro" id="IPR012834">
    <property type="entry name" value="FlgG_G_neg"/>
</dbReference>
<evidence type="ECO:0000259" key="10">
    <source>
        <dbReference type="Pfam" id="PF22692"/>
    </source>
</evidence>
<evidence type="ECO:0000313" key="12">
    <source>
        <dbReference type="Proteomes" id="UP001461341"/>
    </source>
</evidence>
<evidence type="ECO:0000256" key="2">
    <source>
        <dbReference type="ARBA" id="ARBA00009677"/>
    </source>
</evidence>
<evidence type="ECO:0000313" key="11">
    <source>
        <dbReference type="EMBL" id="WZL76262.1"/>
    </source>
</evidence>
<comment type="similarity">
    <text evidence="2 7">Belongs to the flagella basal body rod proteins family.</text>
</comment>
<dbReference type="SUPFAM" id="SSF117143">
    <property type="entry name" value="Flagellar hook protein flgE"/>
    <property type="match status" value="1"/>
</dbReference>
<evidence type="ECO:0000259" key="8">
    <source>
        <dbReference type="Pfam" id="PF00460"/>
    </source>
</evidence>
<evidence type="ECO:0000256" key="1">
    <source>
        <dbReference type="ARBA" id="ARBA00004117"/>
    </source>
</evidence>
<feature type="domain" description="Flagellar hook protein FlgE/F/G-like D1" evidence="10">
    <location>
        <begin position="95"/>
        <end position="158"/>
    </location>
</feature>
<keyword evidence="11" id="KW-0966">Cell projection</keyword>
<organism evidence="11 12">
    <name type="scientific">Thermatribacter velox</name>
    <dbReference type="NCBI Taxonomy" id="3039681"/>
    <lineage>
        <taxon>Bacteria</taxon>
        <taxon>Pseudomonadati</taxon>
        <taxon>Atribacterota</taxon>
        <taxon>Atribacteria</taxon>
        <taxon>Atribacterales</taxon>
        <taxon>Thermatribacteraceae</taxon>
        <taxon>Thermatribacter</taxon>
    </lineage>
</organism>
<feature type="domain" description="Flagellar basal body rod protein N-terminal" evidence="8">
    <location>
        <begin position="6"/>
        <end position="34"/>
    </location>
</feature>
<protein>
    <recommendedName>
        <fullName evidence="3 6">Flagellar basal-body rod protein FlgG</fullName>
    </recommendedName>
</protein>
<dbReference type="NCBIfam" id="TIGR03506">
    <property type="entry name" value="FlgEFG_subfam"/>
    <property type="match status" value="2"/>
</dbReference>
<name>A0ABZ2YCD5_9BACT</name>
<evidence type="ECO:0000256" key="5">
    <source>
        <dbReference type="ARBA" id="ARBA00025933"/>
    </source>
</evidence>
<comment type="subunit">
    <text evidence="5">The basal body constitutes a major portion of the flagellar organelle and consists of four rings (L,P,S, and M) mounted on a central rod. The rod consists of about 26 subunits of FlgG in the distal portion, and FlgB, FlgC and FlgF are thought to build up the proximal portion of the rod with about 6 subunits each.</text>
</comment>
<evidence type="ECO:0000256" key="3">
    <source>
        <dbReference type="ARBA" id="ARBA00017948"/>
    </source>
</evidence>
<dbReference type="NCBIfam" id="TIGR02488">
    <property type="entry name" value="flgG_G_neg"/>
    <property type="match status" value="1"/>
</dbReference>
<dbReference type="EMBL" id="CP121689">
    <property type="protein sequence ID" value="WZL76262.1"/>
    <property type="molecule type" value="Genomic_DNA"/>
</dbReference>
<keyword evidence="12" id="KW-1185">Reference proteome</keyword>
<reference evidence="11 12" key="1">
    <citation type="submission" date="2023-03" db="EMBL/GenBank/DDBJ databases">
        <title>Novel Species.</title>
        <authorList>
            <person name="Ma S."/>
        </authorList>
    </citation>
    <scope>NUCLEOTIDE SEQUENCE [LARGE SCALE GENOMIC DNA]</scope>
    <source>
        <strain evidence="11 12">B11</strain>
    </source>
</reference>
<dbReference type="Pfam" id="PF22692">
    <property type="entry name" value="LlgE_F_G_D1"/>
    <property type="match status" value="1"/>
</dbReference>
<dbReference type="RefSeq" id="WP_369018420.1">
    <property type="nucleotide sequence ID" value="NZ_CP121689.1"/>
</dbReference>
<dbReference type="InterPro" id="IPR037925">
    <property type="entry name" value="FlgE/F/G-like"/>
</dbReference>
<keyword evidence="4 7" id="KW-0975">Bacterial flagellum</keyword>
<evidence type="ECO:0000256" key="6">
    <source>
        <dbReference type="NCBIfam" id="TIGR02488"/>
    </source>
</evidence>
<dbReference type="PANTHER" id="PTHR30435:SF19">
    <property type="entry name" value="FLAGELLAR BASAL-BODY ROD PROTEIN FLGG"/>
    <property type="match status" value="1"/>
</dbReference>
<evidence type="ECO:0000256" key="4">
    <source>
        <dbReference type="ARBA" id="ARBA00023143"/>
    </source>
</evidence>
<evidence type="ECO:0000256" key="7">
    <source>
        <dbReference type="RuleBase" id="RU362116"/>
    </source>
</evidence>
<feature type="domain" description="Flagellar basal-body/hook protein C-terminal" evidence="9">
    <location>
        <begin position="214"/>
        <end position="259"/>
    </location>
</feature>
<evidence type="ECO:0000259" key="9">
    <source>
        <dbReference type="Pfam" id="PF06429"/>
    </source>
</evidence>
<dbReference type="Proteomes" id="UP001461341">
    <property type="component" value="Chromosome"/>
</dbReference>
<dbReference type="Pfam" id="PF06429">
    <property type="entry name" value="Flg_bbr_C"/>
    <property type="match status" value="1"/>
</dbReference>
<comment type="subcellular location">
    <subcellularLocation>
        <location evidence="1 7">Bacterial flagellum basal body</location>
    </subcellularLocation>
</comment>
<dbReference type="InterPro" id="IPR053967">
    <property type="entry name" value="LlgE_F_G-like_D1"/>
</dbReference>
<dbReference type="InterPro" id="IPR020013">
    <property type="entry name" value="Flagellar_FlgE/F/G"/>
</dbReference>
<keyword evidence="11" id="KW-0969">Cilium</keyword>
<proteinExistence type="inferred from homology"/>
<keyword evidence="11" id="KW-0282">Flagellum</keyword>
<gene>
    <name evidence="11" type="primary">flgG</name>
    <name evidence="11" type="ORF">QBE54_00590</name>
</gene>
<dbReference type="InterPro" id="IPR001444">
    <property type="entry name" value="Flag_bb_rod_N"/>
</dbReference>
<sequence length="261" mass="27928">MRALWTAATGMQAKQLDIDVIANNLANINTTGFKKSRVDFQDLMYQTVRVKGAPNTQENQIPTGIEVGLGVRPAAVQKLFFPGDAYETGNPLDIAIEGDGFFQVLLADGTIGYTRDGSFKLDAQGRIVTSDGFPLEPPITVPQDAESITIGQDGTVTAKIAGETEPQELGVIELARFINPAGLQSIGRNLYVATVASGEPQVGTPGFDGLGTLAQGFLETSNVQVVEEMVRMISAQRAYEINSKAISVADEMMSIANNMKR</sequence>